<dbReference type="RefSeq" id="WP_129117097.1">
    <property type="nucleotide sequence ID" value="NZ_BSUI01000012.1"/>
</dbReference>
<evidence type="ECO:0000313" key="1">
    <source>
        <dbReference type="EMBL" id="MBB5293388.1"/>
    </source>
</evidence>
<dbReference type="Proteomes" id="UP000536909">
    <property type="component" value="Unassembled WGS sequence"/>
</dbReference>
<reference evidence="2 3" key="1">
    <citation type="submission" date="2019-04" db="EMBL/GenBank/DDBJ databases">
        <title>Deinococcus metalilatus MA1002 mutant No.5.</title>
        <authorList>
            <person name="Park W."/>
            <person name="Park C."/>
        </authorList>
    </citation>
    <scope>NUCLEOTIDE SEQUENCE [LARGE SCALE GENOMIC DNA]</scope>
    <source>
        <strain evidence="2 3">MA1002-m5</strain>
    </source>
</reference>
<dbReference type="InterPro" id="IPR025855">
    <property type="entry name" value="Replic_Relax"/>
</dbReference>
<accession>A0AAJ5F5S2</accession>
<dbReference type="EMBL" id="VBRC01000001">
    <property type="protein sequence ID" value="TLK32099.1"/>
    <property type="molecule type" value="Genomic_DNA"/>
</dbReference>
<reference evidence="1 4" key="2">
    <citation type="submission" date="2020-08" db="EMBL/GenBank/DDBJ databases">
        <title>Genomic Encyclopedia of Type Strains, Phase IV (KMG-IV): sequencing the most valuable type-strain genomes for metagenomic binning, comparative biology and taxonomic classification.</title>
        <authorList>
            <person name="Goeker M."/>
        </authorList>
    </citation>
    <scope>NUCLEOTIDE SEQUENCE [LARGE SCALE GENOMIC DNA]</scope>
    <source>
        <strain evidence="1 4">DSM 105434</strain>
    </source>
</reference>
<evidence type="ECO:0000313" key="3">
    <source>
        <dbReference type="Proteomes" id="UP000308000"/>
    </source>
</evidence>
<proteinExistence type="predicted"/>
<protein>
    <submittedName>
        <fullName evidence="2">Uncharacterized protein</fullName>
    </submittedName>
</protein>
<keyword evidence="4" id="KW-1185">Reference proteome</keyword>
<dbReference type="Pfam" id="PF13814">
    <property type="entry name" value="Replic_Relax"/>
    <property type="match status" value="1"/>
</dbReference>
<evidence type="ECO:0000313" key="4">
    <source>
        <dbReference type="Proteomes" id="UP000536909"/>
    </source>
</evidence>
<sequence length="204" mass="23339">MGAQKQRERGVIPDLTLDILQMNRKDRIEQAQAAIEVDQVLSEAQLARYYGLGPADLTGRLVTQAILRPSKNRSAHEVQQRVVVADRRVARLDDSNLNHRLTTAQMRLDLGIAADPERWRVEQRNALKLEVPDAIHITGDGERWAIEADTGQYNMPTILRKLQAFKDQEYAEIIWGTPSSVRVKNLTQKIGRDLRPTLKLTQWW</sequence>
<evidence type="ECO:0000313" key="2">
    <source>
        <dbReference type="EMBL" id="TLK32099.1"/>
    </source>
</evidence>
<comment type="caution">
    <text evidence="2">The sequence shown here is derived from an EMBL/GenBank/DDBJ whole genome shotgun (WGS) entry which is preliminary data.</text>
</comment>
<name>A0AAJ5F5S2_9DEIO</name>
<dbReference type="AlphaFoldDB" id="A0AAJ5F5S2"/>
<dbReference type="Proteomes" id="UP000308000">
    <property type="component" value="Unassembled WGS sequence"/>
</dbReference>
<dbReference type="EMBL" id="JACHFV010000001">
    <property type="protein sequence ID" value="MBB5293388.1"/>
    <property type="molecule type" value="Genomic_DNA"/>
</dbReference>
<gene>
    <name evidence="2" type="ORF">FCS05_01165</name>
    <name evidence="1" type="ORF">HNQ10_000201</name>
</gene>
<organism evidence="2 3">
    <name type="scientific">Deinococcus metallilatus</name>
    <dbReference type="NCBI Taxonomy" id="1211322"/>
    <lineage>
        <taxon>Bacteria</taxon>
        <taxon>Thermotogati</taxon>
        <taxon>Deinococcota</taxon>
        <taxon>Deinococci</taxon>
        <taxon>Deinococcales</taxon>
        <taxon>Deinococcaceae</taxon>
        <taxon>Deinococcus</taxon>
    </lineage>
</organism>